<dbReference type="EMBL" id="LDJX01000002">
    <property type="protein sequence ID" value="KPM32501.1"/>
    <property type="molecule type" value="Genomic_DNA"/>
</dbReference>
<dbReference type="Proteomes" id="UP000050280">
    <property type="component" value="Unassembled WGS sequence"/>
</dbReference>
<name>A0A0P7AWV5_9FLAO</name>
<organism evidence="2 3">
    <name type="scientific">Croceitalea dokdonensis DOKDO 023</name>
    <dbReference type="NCBI Taxonomy" id="1300341"/>
    <lineage>
        <taxon>Bacteria</taxon>
        <taxon>Pseudomonadati</taxon>
        <taxon>Bacteroidota</taxon>
        <taxon>Flavobacteriia</taxon>
        <taxon>Flavobacteriales</taxon>
        <taxon>Flavobacteriaceae</taxon>
        <taxon>Croceitalea</taxon>
    </lineage>
</organism>
<dbReference type="InterPro" id="IPR038765">
    <property type="entry name" value="Papain-like_cys_pep_sf"/>
</dbReference>
<evidence type="ECO:0000259" key="1">
    <source>
        <dbReference type="SMART" id="SM00460"/>
    </source>
</evidence>
<dbReference type="PANTHER" id="PTHR46333:SF2">
    <property type="entry name" value="CYTOKINESIS PROTEIN 3"/>
    <property type="match status" value="1"/>
</dbReference>
<dbReference type="Pfam" id="PF01841">
    <property type="entry name" value="Transglut_core"/>
    <property type="match status" value="1"/>
</dbReference>
<dbReference type="SUPFAM" id="SSF54001">
    <property type="entry name" value="Cysteine proteinases"/>
    <property type="match status" value="1"/>
</dbReference>
<dbReference type="OrthoDB" id="9788327at2"/>
<protein>
    <submittedName>
        <fullName evidence="2">Transglutaminase domain-containing protein</fullName>
    </submittedName>
</protein>
<evidence type="ECO:0000313" key="3">
    <source>
        <dbReference type="Proteomes" id="UP000050280"/>
    </source>
</evidence>
<comment type="caution">
    <text evidence="2">The sequence shown here is derived from an EMBL/GenBank/DDBJ whole genome shotgun (WGS) entry which is preliminary data.</text>
</comment>
<dbReference type="AlphaFoldDB" id="A0A0P7AWV5"/>
<proteinExistence type="predicted"/>
<dbReference type="STRING" id="1300341.I595_919"/>
<dbReference type="SMART" id="SM00460">
    <property type="entry name" value="TGc"/>
    <property type="match status" value="1"/>
</dbReference>
<accession>A0A0P7AWV5</accession>
<dbReference type="GO" id="GO:0005737">
    <property type="term" value="C:cytoplasm"/>
    <property type="evidence" value="ECO:0007669"/>
    <property type="project" value="TreeGrafter"/>
</dbReference>
<dbReference type="InterPro" id="IPR052557">
    <property type="entry name" value="CAP/Cytokinesis_protein"/>
</dbReference>
<dbReference type="Gene3D" id="3.10.620.30">
    <property type="match status" value="1"/>
</dbReference>
<reference evidence="2 3" key="1">
    <citation type="submission" date="2015-09" db="EMBL/GenBank/DDBJ databases">
        <title>Genome sequence of the marine flavobacterium Croceitalea dokdonensis DOKDO 023 that contains proton- and sodium-pumping rhodopsins.</title>
        <authorList>
            <person name="Kwon S.-K."/>
            <person name="Lee H.K."/>
            <person name="Kwak M.-J."/>
            <person name="Kim J.F."/>
        </authorList>
    </citation>
    <scope>NUCLEOTIDE SEQUENCE [LARGE SCALE GENOMIC DNA]</scope>
    <source>
        <strain evidence="2 3">DOKDO 023</strain>
    </source>
</reference>
<dbReference type="PATRIC" id="fig|1300341.3.peg.1134"/>
<dbReference type="RefSeq" id="WP_054558156.1">
    <property type="nucleotide sequence ID" value="NZ_LDJX01000002.1"/>
</dbReference>
<gene>
    <name evidence="2" type="ORF">I595_919</name>
</gene>
<evidence type="ECO:0000313" key="2">
    <source>
        <dbReference type="EMBL" id="KPM32501.1"/>
    </source>
</evidence>
<sequence>MRFLLVLCIAFTTVTQGQRIAFSGIDFAKADSLAKHYHGASLTNLPHLTHNLTEGLDTEVEKFRAIYRWVCTNIENDYAAYQRTKKKRKKIKKDQASFLLWNKGYTPKMFQTLMKHKKTACTGYAYLIKEMANLAGLDCEIINGFGKVLNANLGAESEPNHSWNAVRLANTWYLCDATWSAGTFVINEGVPSFKKEYVDGYFLTEPRYFAKNHYPLDTKWLLMPNPLGFEDFLAGPLLYKDAFEMKVFPEEPQKMHVRVQKGRSFVVKFNGQVNLEKALVLFMVYDGNQTTAVVPELQKKDTVYFLREPLNRRGTYDIHLNINGKPIATYVVKVTK</sequence>
<dbReference type="PANTHER" id="PTHR46333">
    <property type="entry name" value="CYTOKINESIS PROTEIN 3"/>
    <property type="match status" value="1"/>
</dbReference>
<keyword evidence="3" id="KW-1185">Reference proteome</keyword>
<feature type="domain" description="Transglutaminase-like" evidence="1">
    <location>
        <begin position="113"/>
        <end position="179"/>
    </location>
</feature>
<dbReference type="InterPro" id="IPR002931">
    <property type="entry name" value="Transglutaminase-like"/>
</dbReference>